<reference evidence="1" key="1">
    <citation type="submission" date="2022-11" db="EMBL/GenBank/DDBJ databases">
        <title>Genome Sequence of Boeremia exigua.</title>
        <authorList>
            <person name="Buettner E."/>
        </authorList>
    </citation>
    <scope>NUCLEOTIDE SEQUENCE</scope>
    <source>
        <strain evidence="1">CU02</strain>
    </source>
</reference>
<evidence type="ECO:0000313" key="1">
    <source>
        <dbReference type="EMBL" id="KAJ8106361.1"/>
    </source>
</evidence>
<evidence type="ECO:0000313" key="2">
    <source>
        <dbReference type="Proteomes" id="UP001153331"/>
    </source>
</evidence>
<organism evidence="1 2">
    <name type="scientific">Boeremia exigua</name>
    <dbReference type="NCBI Taxonomy" id="749465"/>
    <lineage>
        <taxon>Eukaryota</taxon>
        <taxon>Fungi</taxon>
        <taxon>Dikarya</taxon>
        <taxon>Ascomycota</taxon>
        <taxon>Pezizomycotina</taxon>
        <taxon>Dothideomycetes</taxon>
        <taxon>Pleosporomycetidae</taxon>
        <taxon>Pleosporales</taxon>
        <taxon>Pleosporineae</taxon>
        <taxon>Didymellaceae</taxon>
        <taxon>Boeremia</taxon>
    </lineage>
</organism>
<dbReference type="Proteomes" id="UP001153331">
    <property type="component" value="Unassembled WGS sequence"/>
</dbReference>
<proteinExistence type="predicted"/>
<name>A0ACC2HTS8_9PLEO</name>
<protein>
    <submittedName>
        <fullName evidence="1">Uncharacterized protein</fullName>
    </submittedName>
</protein>
<accession>A0ACC2HTS8</accession>
<gene>
    <name evidence="1" type="ORF">OPT61_g9589</name>
</gene>
<comment type="caution">
    <text evidence="1">The sequence shown here is derived from an EMBL/GenBank/DDBJ whole genome shotgun (WGS) entry which is preliminary data.</text>
</comment>
<keyword evidence="2" id="KW-1185">Reference proteome</keyword>
<dbReference type="EMBL" id="JAPHNI010001193">
    <property type="protein sequence ID" value="KAJ8106361.1"/>
    <property type="molecule type" value="Genomic_DNA"/>
</dbReference>
<sequence>MDSHTILVGHALHYDLAALGIQHSATVDSAVLAKAAVGKRGGREWGLKTLCKELLNTTIQDHGGRGHDAVEDALAAREVVLWCLKHGEELKAWGERKKGEVCAGAGKGGKRRNKIPRRYERPPQYSYRYDSDDYGLPSMSLKELNEFCGYPECTNLFCEGRSYLKVPGTTTITTTTTPIAVTSTTSTTTVSVTSAACPPAFKRTVVRDIGGSRISSLEDVEKRTNVLALLGAFAAAKISEGCSCLNLQPTLTTTATLAAAAPTVNVVATTTHVPRATSAAAAFVSLFVVIPHHAATPTASPVMFLIQERAAVAGAQSLVPLSSVFVITLLNFKVEATMTALFRAGWSKEVIRMCLSWQIWCNTKPQQRERNAKSRTSRLRRGQAHVFDILFTDLAQYDNSMFSLSEVNVGVAVKVALEFEEGSGGRVASDMDHLSD</sequence>